<dbReference type="EMBL" id="JARHUD010000006">
    <property type="protein sequence ID" value="MDF2096669.1"/>
    <property type="molecule type" value="Genomic_DNA"/>
</dbReference>
<dbReference type="PANTHER" id="PTHR33376:SF7">
    <property type="entry name" value="C4-DICARBOXYLATE-BINDING PROTEIN DCTB"/>
    <property type="match status" value="1"/>
</dbReference>
<organism evidence="5 6">
    <name type="scientific">Aquibaculum arenosum</name>
    <dbReference type="NCBI Taxonomy" id="3032591"/>
    <lineage>
        <taxon>Bacteria</taxon>
        <taxon>Pseudomonadati</taxon>
        <taxon>Pseudomonadota</taxon>
        <taxon>Alphaproteobacteria</taxon>
        <taxon>Rhodospirillales</taxon>
        <taxon>Rhodovibrionaceae</taxon>
        <taxon>Aquibaculum</taxon>
    </lineage>
</organism>
<keyword evidence="6" id="KW-1185">Reference proteome</keyword>
<accession>A0ABT5YR29</accession>
<sequence>MAIRFTALPVLAAAAAFAFAQPADAQTELRFGHANGEGEIAAQLFEDFAASVEERTDGELTIRIFPNEQLGTENELVQQAKAGGVDISAPSMPSASLLVPQLEMPSAPFLWDSWEEAHAMILGDAMQPAFDELAEDHGLIPLTKVWYWGWRNFTFSDTEVREPADMAGLNVRVPEQAVWVAMVESFGASPTPVSFADVYSALQQGVVDGQENPIPTIYNRRFYEVQDYIVMSRHMLQNNMIVMNKARFDSLSNEHQRVLLEEAAKYSAMNTAIQQRLEQEMLDEIEAEGGTTIITDPDRGAFAQALNDADAYTTMAERWGQENFQRLRDAIEELRSR</sequence>
<protein>
    <submittedName>
        <fullName evidence="5">TRAP transporter substrate-binding protein</fullName>
    </submittedName>
</protein>
<evidence type="ECO:0000256" key="3">
    <source>
        <dbReference type="ARBA" id="ARBA00022729"/>
    </source>
</evidence>
<dbReference type="Gene3D" id="3.40.190.170">
    <property type="entry name" value="Bacterial extracellular solute-binding protein, family 7"/>
    <property type="match status" value="1"/>
</dbReference>
<dbReference type="Pfam" id="PF03480">
    <property type="entry name" value="DctP"/>
    <property type="match status" value="1"/>
</dbReference>
<feature type="signal peptide" evidence="4">
    <location>
        <begin position="1"/>
        <end position="20"/>
    </location>
</feature>
<evidence type="ECO:0000313" key="5">
    <source>
        <dbReference type="EMBL" id="MDF2096669.1"/>
    </source>
</evidence>
<dbReference type="RefSeq" id="WP_275823333.1">
    <property type="nucleotide sequence ID" value="NZ_JARHUD010000006.1"/>
</dbReference>
<dbReference type="InterPro" id="IPR004682">
    <property type="entry name" value="TRAP_DctP"/>
</dbReference>
<keyword evidence="3 4" id="KW-0732">Signal</keyword>
<dbReference type="CDD" id="cd13603">
    <property type="entry name" value="PBP2_TRAP_Siap_TeaA_like"/>
    <property type="match status" value="1"/>
</dbReference>
<dbReference type="Proteomes" id="UP001215503">
    <property type="component" value="Unassembled WGS sequence"/>
</dbReference>
<comment type="similarity">
    <text evidence="1">Belongs to the bacterial solute-binding protein 7 family.</text>
</comment>
<dbReference type="InterPro" id="IPR038404">
    <property type="entry name" value="TRAP_DctP_sf"/>
</dbReference>
<dbReference type="InterPro" id="IPR018389">
    <property type="entry name" value="DctP_fam"/>
</dbReference>
<keyword evidence="2" id="KW-0813">Transport</keyword>
<feature type="chain" id="PRO_5047137765" evidence="4">
    <location>
        <begin position="21"/>
        <end position="337"/>
    </location>
</feature>
<dbReference type="NCBIfam" id="TIGR00787">
    <property type="entry name" value="dctP"/>
    <property type="match status" value="1"/>
</dbReference>
<dbReference type="PIRSF" id="PIRSF006470">
    <property type="entry name" value="DctB"/>
    <property type="match status" value="1"/>
</dbReference>
<dbReference type="PANTHER" id="PTHR33376">
    <property type="match status" value="1"/>
</dbReference>
<proteinExistence type="inferred from homology"/>
<evidence type="ECO:0000313" key="6">
    <source>
        <dbReference type="Proteomes" id="UP001215503"/>
    </source>
</evidence>
<name>A0ABT5YR29_9PROT</name>
<reference evidence="5 6" key="1">
    <citation type="submission" date="2023-03" db="EMBL/GenBank/DDBJ databases">
        <title>Fodinicurvata sp. CAU 1616 isolated from sea sendiment.</title>
        <authorList>
            <person name="Kim W."/>
        </authorList>
    </citation>
    <scope>NUCLEOTIDE SEQUENCE [LARGE SCALE GENOMIC DNA]</scope>
    <source>
        <strain evidence="5 6">CAU 1616</strain>
    </source>
</reference>
<evidence type="ECO:0000256" key="1">
    <source>
        <dbReference type="ARBA" id="ARBA00009023"/>
    </source>
</evidence>
<gene>
    <name evidence="5" type="ORF">P2G67_11835</name>
</gene>
<evidence type="ECO:0000256" key="4">
    <source>
        <dbReference type="SAM" id="SignalP"/>
    </source>
</evidence>
<comment type="caution">
    <text evidence="5">The sequence shown here is derived from an EMBL/GenBank/DDBJ whole genome shotgun (WGS) entry which is preliminary data.</text>
</comment>
<dbReference type="NCBIfam" id="NF037995">
    <property type="entry name" value="TRAP_S1"/>
    <property type="match status" value="1"/>
</dbReference>
<evidence type="ECO:0000256" key="2">
    <source>
        <dbReference type="ARBA" id="ARBA00022448"/>
    </source>
</evidence>